<name>A0AA44UT93_PSEA5</name>
<dbReference type="EMBL" id="PHUJ01000003">
    <property type="protein sequence ID" value="PKB33105.1"/>
    <property type="molecule type" value="Genomic_DNA"/>
</dbReference>
<keyword evidence="1" id="KW-0472">Membrane</keyword>
<evidence type="ECO:0000313" key="2">
    <source>
        <dbReference type="EMBL" id="PKB33105.1"/>
    </source>
</evidence>
<evidence type="ECO:0000256" key="1">
    <source>
        <dbReference type="SAM" id="Phobius"/>
    </source>
</evidence>
<dbReference type="PROSITE" id="PS50244">
    <property type="entry name" value="S5A_REDUCTASE"/>
    <property type="match status" value="1"/>
</dbReference>
<proteinExistence type="predicted"/>
<organism evidence="2 3">
    <name type="scientific">Pseudonocardia alni</name>
    <name type="common">Amycolata alni</name>
    <dbReference type="NCBI Taxonomy" id="33907"/>
    <lineage>
        <taxon>Bacteria</taxon>
        <taxon>Bacillati</taxon>
        <taxon>Actinomycetota</taxon>
        <taxon>Actinomycetes</taxon>
        <taxon>Pseudonocardiales</taxon>
        <taxon>Pseudonocardiaceae</taxon>
        <taxon>Pseudonocardia</taxon>
    </lineage>
</organism>
<dbReference type="RefSeq" id="WP_100880002.1">
    <property type="nucleotide sequence ID" value="NZ_JBHVGS010000038.1"/>
</dbReference>
<dbReference type="PANTHER" id="PTHR32251:SF17">
    <property type="entry name" value="STEROID 5-ALPHA REDUCTASE C-TERMINAL DOMAIN-CONTAINING PROTEIN"/>
    <property type="match status" value="1"/>
</dbReference>
<keyword evidence="1" id="KW-0812">Transmembrane</keyword>
<dbReference type="Pfam" id="PF06966">
    <property type="entry name" value="DUF1295"/>
    <property type="match status" value="1"/>
</dbReference>
<protein>
    <submittedName>
        <fullName evidence="2">Steroid 5-alpha reductase family enzyme</fullName>
    </submittedName>
</protein>
<dbReference type="InterPro" id="IPR010721">
    <property type="entry name" value="UstE-like"/>
</dbReference>
<reference evidence="2 3" key="1">
    <citation type="submission" date="2017-11" db="EMBL/GenBank/DDBJ databases">
        <title>Sequencing the genomes of 1000 actinobacteria strains.</title>
        <authorList>
            <person name="Klenk H.-P."/>
        </authorList>
    </citation>
    <scope>NUCLEOTIDE SEQUENCE [LARGE SCALE GENOMIC DNA]</scope>
    <source>
        <strain evidence="2 3">DSM 44104</strain>
    </source>
</reference>
<dbReference type="AlphaFoldDB" id="A0AA44UT93"/>
<comment type="caution">
    <text evidence="2">The sequence shown here is derived from an EMBL/GenBank/DDBJ whole genome shotgun (WGS) entry which is preliminary data.</text>
</comment>
<feature type="transmembrane region" description="Helical" evidence="1">
    <location>
        <begin position="71"/>
        <end position="89"/>
    </location>
</feature>
<gene>
    <name evidence="2" type="ORF">ATL51_4856</name>
</gene>
<sequence>MTGVNPFPWAAWAVNLGVTAVAVAVLMALAYAIGVRRGRHDGVDVVWGLGFVWVAFVTAATATALDPTGDGWRRALVVVLVAVWGGRLARHIARRNHGKPEDRRYVDLRERGSIGRRVYLTQGAVMWVVSLPVQVAQYGTATTGWLVAVTVVGVLVWAVGFTFESVGDAQLARFTADPANRGEVMDRGLWRFTRHPNYFGDACVWWGLGILALHHPAGLIGLVGVAVITANLMKGTGAALLERDIADRRPGYADYVRRTSGFLPLPPRS</sequence>
<dbReference type="GO" id="GO:0016020">
    <property type="term" value="C:membrane"/>
    <property type="evidence" value="ECO:0007669"/>
    <property type="project" value="TreeGrafter"/>
</dbReference>
<feature type="transmembrane region" description="Helical" evidence="1">
    <location>
        <begin position="12"/>
        <end position="33"/>
    </location>
</feature>
<dbReference type="Gene3D" id="1.20.120.1630">
    <property type="match status" value="1"/>
</dbReference>
<keyword evidence="1" id="KW-1133">Transmembrane helix</keyword>
<accession>A0AA44UT93</accession>
<dbReference type="PANTHER" id="PTHR32251">
    <property type="entry name" value="3-OXO-5-ALPHA-STEROID 4-DEHYDROGENASE"/>
    <property type="match status" value="1"/>
</dbReference>
<evidence type="ECO:0000313" key="3">
    <source>
        <dbReference type="Proteomes" id="UP000232453"/>
    </source>
</evidence>
<feature type="transmembrane region" description="Helical" evidence="1">
    <location>
        <begin position="144"/>
        <end position="163"/>
    </location>
</feature>
<feature type="transmembrane region" description="Helical" evidence="1">
    <location>
        <begin position="45"/>
        <end position="65"/>
    </location>
</feature>
<dbReference type="Proteomes" id="UP000232453">
    <property type="component" value="Unassembled WGS sequence"/>
</dbReference>